<dbReference type="EMBL" id="JAPWTJ010000598">
    <property type="protein sequence ID" value="KAJ8977007.1"/>
    <property type="molecule type" value="Genomic_DNA"/>
</dbReference>
<evidence type="ECO:0000313" key="2">
    <source>
        <dbReference type="Proteomes" id="UP001162164"/>
    </source>
</evidence>
<dbReference type="SUPFAM" id="SSF48452">
    <property type="entry name" value="TPR-like"/>
    <property type="match status" value="1"/>
</dbReference>
<name>A0ABQ9JGK5_9CUCU</name>
<dbReference type="InterPro" id="IPR011990">
    <property type="entry name" value="TPR-like_helical_dom_sf"/>
</dbReference>
<keyword evidence="2" id="KW-1185">Reference proteome</keyword>
<proteinExistence type="predicted"/>
<protein>
    <recommendedName>
        <fullName evidence="3">N-terminal acetyltransferase B complex subunit NAA25 homolog</fullName>
    </recommendedName>
</protein>
<dbReference type="Gene3D" id="1.25.40.1040">
    <property type="match status" value="1"/>
</dbReference>
<accession>A0ABQ9JGK5</accession>
<dbReference type="PANTHER" id="PTHR22767:SF3">
    <property type="entry name" value="N-ALPHA-ACETYLTRANSFERASE 25, NATB AUXILIARY SUBUNIT"/>
    <property type="match status" value="1"/>
</dbReference>
<reference evidence="1" key="1">
    <citation type="journal article" date="2023" name="Insect Mol. Biol.">
        <title>Genome sequencing provides insights into the evolution of gene families encoding plant cell wall-degrading enzymes in longhorned beetles.</title>
        <authorList>
            <person name="Shin N.R."/>
            <person name="Okamura Y."/>
            <person name="Kirsch R."/>
            <person name="Pauchet Y."/>
        </authorList>
    </citation>
    <scope>NUCLEOTIDE SEQUENCE</scope>
    <source>
        <strain evidence="1">MMC_N1</strain>
    </source>
</reference>
<evidence type="ECO:0008006" key="3">
    <source>
        <dbReference type="Google" id="ProtNLM"/>
    </source>
</evidence>
<dbReference type="PANTHER" id="PTHR22767">
    <property type="entry name" value="N-TERMINAL ACETYLTRANSFERASE-RELATED"/>
    <property type="match status" value="1"/>
</dbReference>
<organism evidence="1 2">
    <name type="scientific">Molorchus minor</name>
    <dbReference type="NCBI Taxonomy" id="1323400"/>
    <lineage>
        <taxon>Eukaryota</taxon>
        <taxon>Metazoa</taxon>
        <taxon>Ecdysozoa</taxon>
        <taxon>Arthropoda</taxon>
        <taxon>Hexapoda</taxon>
        <taxon>Insecta</taxon>
        <taxon>Pterygota</taxon>
        <taxon>Neoptera</taxon>
        <taxon>Endopterygota</taxon>
        <taxon>Coleoptera</taxon>
        <taxon>Polyphaga</taxon>
        <taxon>Cucujiformia</taxon>
        <taxon>Chrysomeloidea</taxon>
        <taxon>Cerambycidae</taxon>
        <taxon>Lamiinae</taxon>
        <taxon>Monochamini</taxon>
        <taxon>Molorchus</taxon>
    </lineage>
</organism>
<dbReference type="Proteomes" id="UP001162164">
    <property type="component" value="Unassembled WGS sequence"/>
</dbReference>
<evidence type="ECO:0000313" key="1">
    <source>
        <dbReference type="EMBL" id="KAJ8977007.1"/>
    </source>
</evidence>
<gene>
    <name evidence="1" type="ORF">NQ317_018377</name>
</gene>
<comment type="caution">
    <text evidence="1">The sequence shown here is derived from an EMBL/GenBank/DDBJ whole genome shotgun (WGS) entry which is preliminary data.</text>
</comment>
<sequence>MDDPLSQEWNCIQHQSISNLIFSIGFEPALASLLPRSIISQIVKIFFTLYSEISKQETGLTQGPLASPLLRVLDIVGTSVAKGPFCHTVVIITSIFGHIVTKTSVSYAENFTSLFVTVLSNIDVIMTAAFQLARYCVVGTHHHNKIFHLASTAYHLWVTYDGITTQHTIKWSKNQNRATSSHVHQDNSVVERRLRPIYDWLDSGNNKKALQECEKVLRKTSNLLCAKALKALTLHRMGKENESRELLETLTKEQPTDDATLQAMMLCYREMQDFNIKRGTGLFMEKICKLYENAVKLIRRNEELHTHLFMSYVRISDFKSQQQSAMTLYKAKPKNPYYCWAIMSIILQATRGEGAKDPTKRKLLLCLAERMFYKLITENKVDAEQEVQLYIMILELLEKYEDILKVLDGPLSVKLQCSNVPQNLIEVLKEAKVVELY</sequence>